<keyword evidence="2" id="KW-0812">Transmembrane</keyword>
<feature type="compositionally biased region" description="Polar residues" evidence="1">
    <location>
        <begin position="8"/>
        <end position="26"/>
    </location>
</feature>
<evidence type="ECO:0000256" key="1">
    <source>
        <dbReference type="SAM" id="MobiDB-lite"/>
    </source>
</evidence>
<organism evidence="3 4">
    <name type="scientific">Meira miltonrushii</name>
    <dbReference type="NCBI Taxonomy" id="1280837"/>
    <lineage>
        <taxon>Eukaryota</taxon>
        <taxon>Fungi</taxon>
        <taxon>Dikarya</taxon>
        <taxon>Basidiomycota</taxon>
        <taxon>Ustilaginomycotina</taxon>
        <taxon>Exobasidiomycetes</taxon>
        <taxon>Exobasidiales</taxon>
        <taxon>Brachybasidiaceae</taxon>
        <taxon>Meira</taxon>
    </lineage>
</organism>
<dbReference type="AlphaFoldDB" id="A0A316V5C8"/>
<keyword evidence="2" id="KW-0472">Membrane</keyword>
<evidence type="ECO:0000256" key="2">
    <source>
        <dbReference type="SAM" id="Phobius"/>
    </source>
</evidence>
<feature type="transmembrane region" description="Helical" evidence="2">
    <location>
        <begin position="45"/>
        <end position="62"/>
    </location>
</feature>
<feature type="transmembrane region" description="Helical" evidence="2">
    <location>
        <begin position="74"/>
        <end position="96"/>
    </location>
</feature>
<keyword evidence="4" id="KW-1185">Reference proteome</keyword>
<feature type="region of interest" description="Disordered" evidence="1">
    <location>
        <begin position="1"/>
        <end position="32"/>
    </location>
</feature>
<sequence length="261" mass="28182">PRIVYSPSMVTNTSSSGSNAAVQVSEQSDEGPASPYVNLRKQAKYVLIGGFGVWYWQVHLHIQDALQGSQYTRSVALLSIALYVSTILIFAYVILLPARGQQVDYLQWQKDSNLKTAIPALTVCIVAGYVALFFALSPIVAPLPPSPAFSQRLLEAADQAGGNLQKATAGVQLMLSDAARSFDGDALAGRLGVSKEHTTLLMQTLEKYQRRAQAWKENNVSVLGWTGATFGSASAFVFLFGVAGLLGLFTPKPQKNKRAML</sequence>
<gene>
    <name evidence="3" type="ORF">FA14DRAFT_126588</name>
</gene>
<feature type="non-terminal residue" evidence="3">
    <location>
        <position position="1"/>
    </location>
</feature>
<dbReference type="OrthoDB" id="3187264at2759"/>
<evidence type="ECO:0000313" key="3">
    <source>
        <dbReference type="EMBL" id="PWN32228.1"/>
    </source>
</evidence>
<evidence type="ECO:0000313" key="4">
    <source>
        <dbReference type="Proteomes" id="UP000245771"/>
    </source>
</evidence>
<keyword evidence="2" id="KW-1133">Transmembrane helix</keyword>
<feature type="transmembrane region" description="Helical" evidence="2">
    <location>
        <begin position="117"/>
        <end position="141"/>
    </location>
</feature>
<protein>
    <submittedName>
        <fullName evidence="3">Uncharacterized protein</fullName>
    </submittedName>
</protein>
<dbReference type="EMBL" id="KZ819606">
    <property type="protein sequence ID" value="PWN32228.1"/>
    <property type="molecule type" value="Genomic_DNA"/>
</dbReference>
<dbReference type="Proteomes" id="UP000245771">
    <property type="component" value="Unassembled WGS sequence"/>
</dbReference>
<feature type="transmembrane region" description="Helical" evidence="2">
    <location>
        <begin position="225"/>
        <end position="249"/>
    </location>
</feature>
<dbReference type="InParanoid" id="A0A316V5C8"/>
<name>A0A316V5C8_9BASI</name>
<accession>A0A316V5C8</accession>
<proteinExistence type="predicted"/>
<dbReference type="GeneID" id="37018537"/>
<dbReference type="RefSeq" id="XP_025352530.1">
    <property type="nucleotide sequence ID" value="XM_025496756.1"/>
</dbReference>
<reference evidence="3 4" key="1">
    <citation type="journal article" date="2018" name="Mol. Biol. Evol.">
        <title>Broad Genomic Sampling Reveals a Smut Pathogenic Ancestry of the Fungal Clade Ustilaginomycotina.</title>
        <authorList>
            <person name="Kijpornyongpan T."/>
            <person name="Mondo S.J."/>
            <person name="Barry K."/>
            <person name="Sandor L."/>
            <person name="Lee J."/>
            <person name="Lipzen A."/>
            <person name="Pangilinan J."/>
            <person name="LaButti K."/>
            <person name="Hainaut M."/>
            <person name="Henrissat B."/>
            <person name="Grigoriev I.V."/>
            <person name="Spatafora J.W."/>
            <person name="Aime M.C."/>
        </authorList>
    </citation>
    <scope>NUCLEOTIDE SEQUENCE [LARGE SCALE GENOMIC DNA]</scope>
    <source>
        <strain evidence="3 4">MCA 3882</strain>
    </source>
</reference>
<dbReference type="Pfam" id="PF20479">
    <property type="entry name" value="TMEM128"/>
    <property type="match status" value="1"/>
</dbReference>
<dbReference type="InterPro" id="IPR033579">
    <property type="entry name" value="TMEM128"/>
</dbReference>